<dbReference type="InterPro" id="IPR001650">
    <property type="entry name" value="Helicase_C-like"/>
</dbReference>
<evidence type="ECO:0000256" key="10">
    <source>
        <dbReference type="ARBA" id="ARBA00038437"/>
    </source>
</evidence>
<dbReference type="AlphaFoldDB" id="A0A345IFF5"/>
<dbReference type="InterPro" id="IPR011545">
    <property type="entry name" value="DEAD/DEAH_box_helicase_dom"/>
</dbReference>
<dbReference type="GO" id="GO:0003676">
    <property type="term" value="F:nucleic acid binding"/>
    <property type="evidence" value="ECO:0007669"/>
    <property type="project" value="InterPro"/>
</dbReference>
<dbReference type="InterPro" id="IPR050079">
    <property type="entry name" value="DEAD_box_RNA_helicase"/>
</dbReference>
<evidence type="ECO:0000256" key="8">
    <source>
        <dbReference type="ARBA" id="ARBA00022840"/>
    </source>
</evidence>
<dbReference type="GO" id="GO:0005524">
    <property type="term" value="F:ATP binding"/>
    <property type="evidence" value="ECO:0007669"/>
    <property type="project" value="UniProtKB-KW"/>
</dbReference>
<dbReference type="SMART" id="SM00490">
    <property type="entry name" value="HELICc"/>
    <property type="match status" value="1"/>
</dbReference>
<evidence type="ECO:0000259" key="12">
    <source>
        <dbReference type="PROSITE" id="PS51643"/>
    </source>
</evidence>
<dbReference type="GO" id="GO:0046872">
    <property type="term" value="F:metal ion binding"/>
    <property type="evidence" value="ECO:0007669"/>
    <property type="project" value="UniProtKB-KW"/>
</dbReference>
<organism evidence="13 14">
    <name type="scientific">Deinococcus wulumuqiensis</name>
    <dbReference type="NCBI Taxonomy" id="980427"/>
    <lineage>
        <taxon>Bacteria</taxon>
        <taxon>Thermotogati</taxon>
        <taxon>Deinococcota</taxon>
        <taxon>Deinococci</taxon>
        <taxon>Deinococcales</taxon>
        <taxon>Deinococcaceae</taxon>
        <taxon>Deinococcus</taxon>
    </lineage>
</organism>
<dbReference type="KEGG" id="dwu:DVJ83_03750"/>
<name>A0A345IFF5_9DEIO</name>
<comment type="similarity">
    <text evidence="2">In the central section; belongs to the CRISPR-associated helicase Cas3 family.</text>
</comment>
<keyword evidence="8" id="KW-0067">ATP-binding</keyword>
<evidence type="ECO:0000256" key="4">
    <source>
        <dbReference type="ARBA" id="ARBA00022723"/>
    </source>
</evidence>
<dbReference type="InterPro" id="IPR054712">
    <property type="entry name" value="Cas3-like_dom"/>
</dbReference>
<dbReference type="GO" id="GO:0016787">
    <property type="term" value="F:hydrolase activity"/>
    <property type="evidence" value="ECO:0007669"/>
    <property type="project" value="UniProtKB-KW"/>
</dbReference>
<dbReference type="InterPro" id="IPR038257">
    <property type="entry name" value="CRISPR-assoc_Cas3_HD_sf"/>
</dbReference>
<evidence type="ECO:0000313" key="14">
    <source>
        <dbReference type="Proteomes" id="UP000253744"/>
    </source>
</evidence>
<evidence type="ECO:0000256" key="1">
    <source>
        <dbReference type="ARBA" id="ARBA00006847"/>
    </source>
</evidence>
<dbReference type="PROSITE" id="PS51194">
    <property type="entry name" value="HELICASE_CTER"/>
    <property type="match status" value="1"/>
</dbReference>
<keyword evidence="4" id="KW-0479">Metal-binding</keyword>
<evidence type="ECO:0000256" key="6">
    <source>
        <dbReference type="ARBA" id="ARBA00022801"/>
    </source>
</evidence>
<protein>
    <submittedName>
        <fullName evidence="13">CRISPR-associated helicase Cas3</fullName>
    </submittedName>
</protein>
<evidence type="ECO:0000259" key="11">
    <source>
        <dbReference type="PROSITE" id="PS51194"/>
    </source>
</evidence>
<dbReference type="PROSITE" id="PS51643">
    <property type="entry name" value="HD_CAS3"/>
    <property type="match status" value="1"/>
</dbReference>
<keyword evidence="5" id="KW-0547">Nucleotide-binding</keyword>
<evidence type="ECO:0000256" key="3">
    <source>
        <dbReference type="ARBA" id="ARBA00022722"/>
    </source>
</evidence>
<evidence type="ECO:0000256" key="7">
    <source>
        <dbReference type="ARBA" id="ARBA00022806"/>
    </source>
</evidence>
<dbReference type="GO" id="GO:0051607">
    <property type="term" value="P:defense response to virus"/>
    <property type="evidence" value="ECO:0007669"/>
    <property type="project" value="UniProtKB-KW"/>
</dbReference>
<comment type="similarity">
    <text evidence="1">In the N-terminal section; belongs to the CRISPR-associated nuclease Cas3-HD family.</text>
</comment>
<comment type="similarity">
    <text evidence="10">Belongs to the DEAD box helicase family.</text>
</comment>
<dbReference type="SUPFAM" id="SSF52540">
    <property type="entry name" value="P-loop containing nucleoside triphosphate hydrolases"/>
    <property type="match status" value="1"/>
</dbReference>
<keyword evidence="7" id="KW-0347">Helicase</keyword>
<reference evidence="13 14" key="1">
    <citation type="submission" date="2018-07" db="EMBL/GenBank/DDBJ databases">
        <title>Complete Genome and Methylome Analysis of Deinococcus wulumuqiensis NEB 479.</title>
        <authorList>
            <person name="Fomenkov A."/>
            <person name="Luyten Y."/>
            <person name="Vincze T."/>
            <person name="Anton B.P."/>
            <person name="Clark T."/>
            <person name="Roberts R.J."/>
            <person name="Morgan R.D."/>
        </authorList>
    </citation>
    <scope>NUCLEOTIDE SEQUENCE [LARGE SCALE GENOMIC DNA]</scope>
    <source>
        <strain evidence="13 14">NEB 479</strain>
    </source>
</reference>
<dbReference type="PANTHER" id="PTHR47959:SF16">
    <property type="entry name" value="CRISPR-ASSOCIATED NUCLEASE_HELICASE CAS3-RELATED"/>
    <property type="match status" value="1"/>
</dbReference>
<dbReference type="GO" id="GO:0004518">
    <property type="term" value="F:nuclease activity"/>
    <property type="evidence" value="ECO:0007669"/>
    <property type="project" value="UniProtKB-KW"/>
</dbReference>
<dbReference type="Proteomes" id="UP000253744">
    <property type="component" value="Chromosome"/>
</dbReference>
<dbReference type="Gene3D" id="1.10.3210.30">
    <property type="match status" value="1"/>
</dbReference>
<dbReference type="InterPro" id="IPR014001">
    <property type="entry name" value="Helicase_ATP-bd"/>
</dbReference>
<feature type="domain" description="HD Cas3-type" evidence="12">
    <location>
        <begin position="29"/>
        <end position="242"/>
    </location>
</feature>
<dbReference type="InterPro" id="IPR006483">
    <property type="entry name" value="CRISPR-assoc_Cas3_HD"/>
</dbReference>
<dbReference type="Pfam" id="PF22590">
    <property type="entry name" value="Cas3-like_C_2"/>
    <property type="match status" value="1"/>
</dbReference>
<dbReference type="InterPro" id="IPR006474">
    <property type="entry name" value="Helicase_Cas3_CRISPR-ass_core"/>
</dbReference>
<dbReference type="NCBIfam" id="TIGR01587">
    <property type="entry name" value="cas3_core"/>
    <property type="match status" value="1"/>
</dbReference>
<gene>
    <name evidence="13" type="primary">cas3</name>
    <name evidence="13" type="ORF">DVJ83_03750</name>
</gene>
<feature type="domain" description="Helicase C-terminal" evidence="11">
    <location>
        <begin position="496"/>
        <end position="674"/>
    </location>
</feature>
<dbReference type="RefSeq" id="WP_114671446.1">
    <property type="nucleotide sequence ID" value="NZ_CP031158.1"/>
</dbReference>
<dbReference type="Pfam" id="PF18019">
    <property type="entry name" value="Cas3_HD"/>
    <property type="match status" value="1"/>
</dbReference>
<keyword evidence="6" id="KW-0378">Hydrolase</keyword>
<evidence type="ECO:0000256" key="2">
    <source>
        <dbReference type="ARBA" id="ARBA00009046"/>
    </source>
</evidence>
<sequence>MNSLPDFQADPTNAHLLAKSQKVAEDGTVTQVSETLEEHTRRVVEALAGLMKRSPRMAETAQRSDFWHIAFWAAVIHDFGKAATGFQEMLRGGERFGHRHEVLSLAFLPAVADAATQQAITLAVISHHRDARVIHDAYILESSQQTNPQQVRELLSQLLEEDAQRLRQWLEQTPELWRTELGFNLVGAQSRKGSEMGESAEILDDALWTYTHFDNVRDGGLSPDDYRWAILLRGLIQQADRLASAHAPVPQPFALPDAAELGKRKGFSDFRPHQKMAARAGHLILIAPTGSGKTEAALLWAWAQQQELGLCRVTYSLPYQASLNAMQTRLSDDLGTEVAILHGRALQVLFQSALKRKTEADTLQSLTREARRINDHARLHGPAVAVVTPYQLLRAAYRLPGYETVLASVAGSALILDEVHAYEPQRLGMFMALLEDLVRRWGVRACVITATMPGWLRQKLEALLNVCTLSAPREIALANCRHRLRLREGSLEDADVLDGIAARVKAGESVLVAVNTVKKGQQVMEELKERLGPERVRLLHSRLNGRDRREREEEILSALQAGKAGQPLAVVATQVIEVSLDLDFDGILTEPAPLEALIQRFGRVNRRGEKGEAVTLKGHTVRVVPVTVMTQPASGQKVYEDTLVERTLEVLGECAATGGLLHDDLLSGWLERIYAGDYLEELQEQYQHGYAEVRRFMRDLRPFDSSADLRESFERLFDGVEVLPRCFEQEYSHEREISPILARSLLVSISAQQLGRFKAQCRWDDELKLHIADLDYDPTLGLLLQKPAEKPTMVDEWGEL</sequence>
<dbReference type="EMBL" id="CP031158">
    <property type="protein sequence ID" value="AXG98427.1"/>
    <property type="molecule type" value="Genomic_DNA"/>
</dbReference>
<dbReference type="Gene3D" id="3.40.50.300">
    <property type="entry name" value="P-loop containing nucleotide triphosphate hydrolases"/>
    <property type="match status" value="2"/>
</dbReference>
<dbReference type="InterPro" id="IPR027417">
    <property type="entry name" value="P-loop_NTPase"/>
</dbReference>
<dbReference type="CDD" id="cd09641">
    <property type="entry name" value="Cas3''_I"/>
    <property type="match status" value="1"/>
</dbReference>
<accession>A0A345IFF5</accession>
<dbReference type="GO" id="GO:0005829">
    <property type="term" value="C:cytosol"/>
    <property type="evidence" value="ECO:0007669"/>
    <property type="project" value="TreeGrafter"/>
</dbReference>
<evidence type="ECO:0000256" key="5">
    <source>
        <dbReference type="ARBA" id="ARBA00022741"/>
    </source>
</evidence>
<evidence type="ECO:0000256" key="9">
    <source>
        <dbReference type="ARBA" id="ARBA00023118"/>
    </source>
</evidence>
<dbReference type="Pfam" id="PF00270">
    <property type="entry name" value="DEAD"/>
    <property type="match status" value="1"/>
</dbReference>
<proteinExistence type="inferred from homology"/>
<dbReference type="SUPFAM" id="SSF109604">
    <property type="entry name" value="HD-domain/PDEase-like"/>
    <property type="match status" value="1"/>
</dbReference>
<dbReference type="NCBIfam" id="TIGR01596">
    <property type="entry name" value="cas3_HD"/>
    <property type="match status" value="1"/>
</dbReference>
<keyword evidence="3" id="KW-0540">Nuclease</keyword>
<evidence type="ECO:0000313" key="13">
    <source>
        <dbReference type="EMBL" id="AXG98427.1"/>
    </source>
</evidence>
<dbReference type="PANTHER" id="PTHR47959">
    <property type="entry name" value="ATP-DEPENDENT RNA HELICASE RHLE-RELATED"/>
    <property type="match status" value="1"/>
</dbReference>
<dbReference type="SMART" id="SM00487">
    <property type="entry name" value="DEXDc"/>
    <property type="match status" value="1"/>
</dbReference>
<keyword evidence="9" id="KW-0051">Antiviral defense</keyword>
<dbReference type="GO" id="GO:0003724">
    <property type="term" value="F:RNA helicase activity"/>
    <property type="evidence" value="ECO:0007669"/>
    <property type="project" value="TreeGrafter"/>
</dbReference>